<dbReference type="PANTHER" id="PTHR44675:SF1">
    <property type="entry name" value="P21-ACTIVATED PROTEIN KINASE-INTERACTING PROTEIN 1"/>
    <property type="match status" value="1"/>
</dbReference>
<sequence>MRKLGFASAAHKGNQFPKLDECAINDLVLHSSSDLTFTVAHDNFLVVVNLDNGRCKCRLCLDKEATLVMFNASSDHFFMAAKEKVSIHQTRMLRMLQARSLHYSC</sequence>
<accession>A0A4D6NB80</accession>
<dbReference type="EMBL" id="CP039354">
    <property type="protein sequence ID" value="QCE10034.1"/>
    <property type="molecule type" value="Genomic_DNA"/>
</dbReference>
<dbReference type="Proteomes" id="UP000501690">
    <property type="component" value="Linkage Group LG10"/>
</dbReference>
<dbReference type="AlphaFoldDB" id="A0A4D6NB80"/>
<keyword evidence="2" id="KW-1185">Reference proteome</keyword>
<dbReference type="PANTHER" id="PTHR44675">
    <property type="entry name" value="PAK1 INTERACTING PROTEIN 1"/>
    <property type="match status" value="1"/>
</dbReference>
<dbReference type="InterPro" id="IPR036322">
    <property type="entry name" value="WD40_repeat_dom_sf"/>
</dbReference>
<protein>
    <submittedName>
        <fullName evidence="1">Protein MA</fullName>
    </submittedName>
</protein>
<proteinExistence type="predicted"/>
<gene>
    <name evidence="1" type="ORF">DEO72_LG10g1259</name>
</gene>
<name>A0A4D6NB80_VIGUN</name>
<organism evidence="1 2">
    <name type="scientific">Vigna unguiculata</name>
    <name type="common">Cowpea</name>
    <dbReference type="NCBI Taxonomy" id="3917"/>
    <lineage>
        <taxon>Eukaryota</taxon>
        <taxon>Viridiplantae</taxon>
        <taxon>Streptophyta</taxon>
        <taxon>Embryophyta</taxon>
        <taxon>Tracheophyta</taxon>
        <taxon>Spermatophyta</taxon>
        <taxon>Magnoliopsida</taxon>
        <taxon>eudicotyledons</taxon>
        <taxon>Gunneridae</taxon>
        <taxon>Pentapetalae</taxon>
        <taxon>rosids</taxon>
        <taxon>fabids</taxon>
        <taxon>Fabales</taxon>
        <taxon>Fabaceae</taxon>
        <taxon>Papilionoideae</taxon>
        <taxon>50 kb inversion clade</taxon>
        <taxon>NPAAA clade</taxon>
        <taxon>indigoferoid/millettioid clade</taxon>
        <taxon>Phaseoleae</taxon>
        <taxon>Vigna</taxon>
    </lineage>
</organism>
<evidence type="ECO:0000313" key="2">
    <source>
        <dbReference type="Proteomes" id="UP000501690"/>
    </source>
</evidence>
<dbReference type="SUPFAM" id="SSF50978">
    <property type="entry name" value="WD40 repeat-like"/>
    <property type="match status" value="1"/>
</dbReference>
<evidence type="ECO:0000313" key="1">
    <source>
        <dbReference type="EMBL" id="QCE10034.1"/>
    </source>
</evidence>
<reference evidence="1 2" key="1">
    <citation type="submission" date="2019-04" db="EMBL/GenBank/DDBJ databases">
        <title>An improved genome assembly and genetic linkage map for asparagus bean, Vigna unguiculata ssp. sesquipedialis.</title>
        <authorList>
            <person name="Xia Q."/>
            <person name="Zhang R."/>
            <person name="Dong Y."/>
        </authorList>
    </citation>
    <scope>NUCLEOTIDE SEQUENCE [LARGE SCALE GENOMIC DNA]</scope>
    <source>
        <tissue evidence="1">Leaf</tissue>
    </source>
</reference>
<dbReference type="InterPro" id="IPR051959">
    <property type="entry name" value="PAK1-Kinase_Regulator"/>
</dbReference>